<dbReference type="PANTHER" id="PTHR30055">
    <property type="entry name" value="HTH-TYPE TRANSCRIPTIONAL REGULATOR RUTR"/>
    <property type="match status" value="1"/>
</dbReference>
<dbReference type="Proteomes" id="UP001552427">
    <property type="component" value="Unassembled WGS sequence"/>
</dbReference>
<evidence type="ECO:0000313" key="6">
    <source>
        <dbReference type="EMBL" id="MEV4288334.1"/>
    </source>
</evidence>
<dbReference type="InterPro" id="IPR036271">
    <property type="entry name" value="Tet_transcr_reg_TetR-rel_C_sf"/>
</dbReference>
<dbReference type="SUPFAM" id="SSF46689">
    <property type="entry name" value="Homeodomain-like"/>
    <property type="match status" value="1"/>
</dbReference>
<dbReference type="RefSeq" id="WP_364452997.1">
    <property type="nucleotide sequence ID" value="NZ_JBFARM010000006.1"/>
</dbReference>
<dbReference type="PRINTS" id="PR00455">
    <property type="entry name" value="HTHTETR"/>
</dbReference>
<evidence type="ECO:0000256" key="3">
    <source>
        <dbReference type="ARBA" id="ARBA00023163"/>
    </source>
</evidence>
<evidence type="ECO:0000256" key="1">
    <source>
        <dbReference type="ARBA" id="ARBA00023015"/>
    </source>
</evidence>
<keyword evidence="7" id="KW-1185">Reference proteome</keyword>
<dbReference type="InterPro" id="IPR049445">
    <property type="entry name" value="TetR_SbtR-like_C"/>
</dbReference>
<gene>
    <name evidence="6" type="ORF">AB0K40_22695</name>
</gene>
<name>A0ABV3H751_9ACTN</name>
<keyword evidence="1" id="KW-0805">Transcription regulation</keyword>
<dbReference type="SUPFAM" id="SSF48498">
    <property type="entry name" value="Tetracyclin repressor-like, C-terminal domain"/>
    <property type="match status" value="1"/>
</dbReference>
<dbReference type="PROSITE" id="PS50977">
    <property type="entry name" value="HTH_TETR_2"/>
    <property type="match status" value="1"/>
</dbReference>
<keyword evidence="2 4" id="KW-0238">DNA-binding</keyword>
<organism evidence="6 7">
    <name type="scientific">Nonomuraea bangladeshensis</name>
    <dbReference type="NCBI Taxonomy" id="404385"/>
    <lineage>
        <taxon>Bacteria</taxon>
        <taxon>Bacillati</taxon>
        <taxon>Actinomycetota</taxon>
        <taxon>Actinomycetes</taxon>
        <taxon>Streptosporangiales</taxon>
        <taxon>Streptosporangiaceae</taxon>
        <taxon>Nonomuraea</taxon>
    </lineage>
</organism>
<keyword evidence="3" id="KW-0804">Transcription</keyword>
<sequence length="198" mass="21473">MTEEETPVRADARRNLGRIVEAAAEVLAERGVNAPMEVIARRAGVGVGTLYRRFPDRQALLAAVGDHYVHNMAEALDRAADEAADAWSAIRAFVSWAADPGRAALATALAALPDEAYTGRDGFARTRDGWLERFGELVGRAQEDGAMRRDVGVEDLVHLLNVFTCHPDRLPAPVAADPGRYLRLMLDGMRAEGTTVPL</sequence>
<dbReference type="InterPro" id="IPR009057">
    <property type="entry name" value="Homeodomain-like_sf"/>
</dbReference>
<dbReference type="EMBL" id="JBFARM010000006">
    <property type="protein sequence ID" value="MEV4288334.1"/>
    <property type="molecule type" value="Genomic_DNA"/>
</dbReference>
<evidence type="ECO:0000256" key="2">
    <source>
        <dbReference type="ARBA" id="ARBA00023125"/>
    </source>
</evidence>
<accession>A0ABV3H751</accession>
<evidence type="ECO:0000313" key="7">
    <source>
        <dbReference type="Proteomes" id="UP001552427"/>
    </source>
</evidence>
<dbReference type="InterPro" id="IPR001647">
    <property type="entry name" value="HTH_TetR"/>
</dbReference>
<proteinExistence type="predicted"/>
<dbReference type="Pfam" id="PF00440">
    <property type="entry name" value="TetR_N"/>
    <property type="match status" value="1"/>
</dbReference>
<reference evidence="6 7" key="1">
    <citation type="submission" date="2024-06" db="EMBL/GenBank/DDBJ databases">
        <title>The Natural Products Discovery Center: Release of the First 8490 Sequenced Strains for Exploring Actinobacteria Biosynthetic Diversity.</title>
        <authorList>
            <person name="Kalkreuter E."/>
            <person name="Kautsar S.A."/>
            <person name="Yang D."/>
            <person name="Bader C.D."/>
            <person name="Teijaro C.N."/>
            <person name="Fluegel L."/>
            <person name="Davis C.M."/>
            <person name="Simpson J.R."/>
            <person name="Lauterbach L."/>
            <person name="Steele A.D."/>
            <person name="Gui C."/>
            <person name="Meng S."/>
            <person name="Li G."/>
            <person name="Viehrig K."/>
            <person name="Ye F."/>
            <person name="Su P."/>
            <person name="Kiefer A.F."/>
            <person name="Nichols A."/>
            <person name="Cepeda A.J."/>
            <person name="Yan W."/>
            <person name="Fan B."/>
            <person name="Jiang Y."/>
            <person name="Adhikari A."/>
            <person name="Zheng C.-J."/>
            <person name="Schuster L."/>
            <person name="Cowan T.M."/>
            <person name="Smanski M.J."/>
            <person name="Chevrette M.G."/>
            <person name="De Carvalho L.P.S."/>
            <person name="Shen B."/>
        </authorList>
    </citation>
    <scope>NUCLEOTIDE SEQUENCE [LARGE SCALE GENOMIC DNA]</scope>
    <source>
        <strain evidence="6 7">NPDC049574</strain>
    </source>
</reference>
<protein>
    <submittedName>
        <fullName evidence="6">Helix-turn-helix domain-containing protein</fullName>
    </submittedName>
</protein>
<dbReference type="InterPro" id="IPR050109">
    <property type="entry name" value="HTH-type_TetR-like_transc_reg"/>
</dbReference>
<dbReference type="Pfam" id="PF21597">
    <property type="entry name" value="TetR_C_43"/>
    <property type="match status" value="1"/>
</dbReference>
<feature type="DNA-binding region" description="H-T-H motif" evidence="4">
    <location>
        <begin position="35"/>
        <end position="54"/>
    </location>
</feature>
<dbReference type="PANTHER" id="PTHR30055:SF234">
    <property type="entry name" value="HTH-TYPE TRANSCRIPTIONAL REGULATOR BETI"/>
    <property type="match status" value="1"/>
</dbReference>
<evidence type="ECO:0000259" key="5">
    <source>
        <dbReference type="PROSITE" id="PS50977"/>
    </source>
</evidence>
<evidence type="ECO:0000256" key="4">
    <source>
        <dbReference type="PROSITE-ProRule" id="PRU00335"/>
    </source>
</evidence>
<feature type="domain" description="HTH tetR-type" evidence="5">
    <location>
        <begin position="13"/>
        <end position="72"/>
    </location>
</feature>
<dbReference type="Gene3D" id="1.10.357.10">
    <property type="entry name" value="Tetracycline Repressor, domain 2"/>
    <property type="match status" value="1"/>
</dbReference>
<comment type="caution">
    <text evidence="6">The sequence shown here is derived from an EMBL/GenBank/DDBJ whole genome shotgun (WGS) entry which is preliminary data.</text>
</comment>